<protein>
    <submittedName>
        <fullName evidence="1">Uncharacterized protein</fullName>
    </submittedName>
</protein>
<dbReference type="Proteomes" id="UP000005536">
    <property type="component" value="Unassembled WGS sequence"/>
</dbReference>
<feature type="non-terminal residue" evidence="1">
    <location>
        <position position="62"/>
    </location>
</feature>
<dbReference type="AlphaFoldDB" id="D4DPS6"/>
<sequence length="62" mass="6471">MYVKACVQHIVYSSGIIAFACESLRLLLAGLAVSVAASAKLPFTFAKVVGVEVVLSPAFIEA</sequence>
<evidence type="ECO:0000313" key="1">
    <source>
        <dbReference type="EMBL" id="EFE50160.1"/>
    </source>
</evidence>
<accession>D4DPS6</accession>
<name>D4DPS6_NEIEG</name>
<organism evidence="1 2">
    <name type="scientific">Neisseria elongata subsp. glycolytica ATCC 29315</name>
    <dbReference type="NCBI Taxonomy" id="546263"/>
    <lineage>
        <taxon>Bacteria</taxon>
        <taxon>Pseudomonadati</taxon>
        <taxon>Pseudomonadota</taxon>
        <taxon>Betaproteobacteria</taxon>
        <taxon>Neisseriales</taxon>
        <taxon>Neisseriaceae</taxon>
        <taxon>Neisseria</taxon>
    </lineage>
</organism>
<reference evidence="1 2" key="1">
    <citation type="submission" date="2010-02" db="EMBL/GenBank/DDBJ databases">
        <authorList>
            <person name="Weinstock G."/>
            <person name="Sodergren E."/>
            <person name="Clifton S."/>
            <person name="Fulton L."/>
            <person name="Fulton B."/>
            <person name="Courtney L."/>
            <person name="Fronick C."/>
            <person name="Harrison M."/>
            <person name="Strong C."/>
            <person name="Farmer C."/>
            <person name="Delahaunty K."/>
            <person name="Markovic C."/>
            <person name="Hall O."/>
            <person name="Minx P."/>
            <person name="Tomlinson C."/>
            <person name="Mitreva M."/>
            <person name="Nelson J."/>
            <person name="Hou S."/>
            <person name="Wollam A."/>
            <person name="Pepin K.H."/>
            <person name="Johnson M."/>
            <person name="Bhonagiri V."/>
            <person name="Zhang X."/>
            <person name="Suruliraj S."/>
            <person name="Warren W."/>
            <person name="Chinwalla A."/>
            <person name="Mardis E.R."/>
            <person name="Wilson R.K."/>
        </authorList>
    </citation>
    <scope>NUCLEOTIDE SEQUENCE [LARGE SCALE GENOMIC DNA]</scope>
    <source>
        <strain evidence="1 2">ATCC 29315</strain>
    </source>
</reference>
<comment type="caution">
    <text evidence="1">The sequence shown here is derived from an EMBL/GenBank/DDBJ whole genome shotgun (WGS) entry which is preliminary data.</text>
</comment>
<dbReference type="EMBL" id="ADBF01000027">
    <property type="protein sequence ID" value="EFE50160.1"/>
    <property type="molecule type" value="Genomic_DNA"/>
</dbReference>
<gene>
    <name evidence="1" type="ORF">NEIELOOT_01062</name>
</gene>
<evidence type="ECO:0000313" key="2">
    <source>
        <dbReference type="Proteomes" id="UP000005536"/>
    </source>
</evidence>
<dbReference type="PROSITE" id="PS51257">
    <property type="entry name" value="PROKAR_LIPOPROTEIN"/>
    <property type="match status" value="1"/>
</dbReference>
<proteinExistence type="predicted"/>